<reference evidence="1" key="1">
    <citation type="submission" date="2020-08" db="EMBL/GenBank/DDBJ databases">
        <title>Genome public.</title>
        <authorList>
            <person name="Liu C."/>
            <person name="Sun Q."/>
        </authorList>
    </citation>
    <scope>NUCLEOTIDE SEQUENCE</scope>
    <source>
        <strain evidence="1">BX21</strain>
    </source>
</reference>
<organism evidence="1 2">
    <name type="scientific">Paratissierella segnis</name>
    <dbReference type="NCBI Taxonomy" id="2763679"/>
    <lineage>
        <taxon>Bacteria</taxon>
        <taxon>Bacillati</taxon>
        <taxon>Bacillota</taxon>
        <taxon>Tissierellia</taxon>
        <taxon>Tissierellales</taxon>
        <taxon>Tissierellaceae</taxon>
        <taxon>Paratissierella</taxon>
    </lineage>
</organism>
<dbReference type="RefSeq" id="WP_262429220.1">
    <property type="nucleotide sequence ID" value="NZ_JACRTG010000016.1"/>
</dbReference>
<dbReference type="EMBL" id="JACRTG010000016">
    <property type="protein sequence ID" value="MBC8587772.1"/>
    <property type="molecule type" value="Genomic_DNA"/>
</dbReference>
<evidence type="ECO:0000313" key="1">
    <source>
        <dbReference type="EMBL" id="MBC8587772.1"/>
    </source>
</evidence>
<comment type="caution">
    <text evidence="1">The sequence shown here is derived from an EMBL/GenBank/DDBJ whole genome shotgun (WGS) entry which is preliminary data.</text>
</comment>
<dbReference type="Proteomes" id="UP000601171">
    <property type="component" value="Unassembled WGS sequence"/>
</dbReference>
<gene>
    <name evidence="1" type="ORF">H8707_05935</name>
</gene>
<accession>A0A926IEU6</accession>
<sequence length="254" mass="28325">MNNKKRNSKTSRYQKLLSMFLVTLMLITILPQGNISAYAYSSNISLKVDKTSISGNEAKNGGGIFGETGSEIIIKNGSKIKCNIANNSGGGISISELDNLYIAKDVEFSHNEAEKEAGGILEEHIPIHDKNIKTDTRSIPTEYLYNNYDVGYDTYKVELYIDHELKDTLNVQKGHNINGKIPEEIASLVVGNWYEDENYYFEFYMNTSITKDTKIYARGKKITLTYDGNGGTGVPEAELQQTVCILRDGLGSNY</sequence>
<proteinExistence type="predicted"/>
<dbReference type="AlphaFoldDB" id="A0A926IEU6"/>
<name>A0A926IEU6_9FIRM</name>
<protein>
    <submittedName>
        <fullName evidence="1">Uncharacterized protein</fullName>
    </submittedName>
</protein>
<evidence type="ECO:0000313" key="2">
    <source>
        <dbReference type="Proteomes" id="UP000601171"/>
    </source>
</evidence>
<keyword evidence="2" id="KW-1185">Reference proteome</keyword>